<organism evidence="2 3">
    <name type="scientific">Rhodohalobacter barkolensis</name>
    <dbReference type="NCBI Taxonomy" id="2053187"/>
    <lineage>
        <taxon>Bacteria</taxon>
        <taxon>Pseudomonadati</taxon>
        <taxon>Balneolota</taxon>
        <taxon>Balneolia</taxon>
        <taxon>Balneolales</taxon>
        <taxon>Balneolaceae</taxon>
        <taxon>Rhodohalobacter</taxon>
    </lineage>
</organism>
<sequence>MSKENQKTPDNLSPEQQQQLLFVMLIQQHQQIAMMGMGKIQNPQTEKTERDMSSAKFAIDTLNMLQQFTKGNLPKEVSEYLEQTLTNLRLNYADEKKKGDGEEKESKD</sequence>
<dbReference type="OrthoDB" id="9796210at2"/>
<proteinExistence type="predicted"/>
<evidence type="ECO:0000256" key="1">
    <source>
        <dbReference type="SAM" id="MobiDB-lite"/>
    </source>
</evidence>
<accession>A0A2N0VM60</accession>
<protein>
    <submittedName>
        <fullName evidence="2">DUF1844 domain-containing protein</fullName>
    </submittedName>
</protein>
<dbReference type="AlphaFoldDB" id="A0A2N0VM60"/>
<name>A0A2N0VM60_9BACT</name>
<dbReference type="InterPro" id="IPR014995">
    <property type="entry name" value="DUF1844"/>
</dbReference>
<comment type="caution">
    <text evidence="2">The sequence shown here is derived from an EMBL/GenBank/DDBJ whole genome shotgun (WGS) entry which is preliminary data.</text>
</comment>
<evidence type="ECO:0000313" key="3">
    <source>
        <dbReference type="Proteomes" id="UP000233398"/>
    </source>
</evidence>
<reference evidence="2 3" key="1">
    <citation type="submission" date="2017-11" db="EMBL/GenBank/DDBJ databases">
        <title>Rhodohalobacter 15182 sp. nov., isolated from a salt lake.</title>
        <authorList>
            <person name="Han S."/>
        </authorList>
    </citation>
    <scope>NUCLEOTIDE SEQUENCE [LARGE SCALE GENOMIC DNA]</scope>
    <source>
        <strain evidence="2 3">15182</strain>
    </source>
</reference>
<feature type="region of interest" description="Disordered" evidence="1">
    <location>
        <begin position="88"/>
        <end position="108"/>
    </location>
</feature>
<gene>
    <name evidence="2" type="ORF">CWD77_07595</name>
</gene>
<evidence type="ECO:0000313" key="2">
    <source>
        <dbReference type="EMBL" id="PKD45295.1"/>
    </source>
</evidence>
<keyword evidence="3" id="KW-1185">Reference proteome</keyword>
<dbReference type="EMBL" id="PISP01000001">
    <property type="protein sequence ID" value="PKD45295.1"/>
    <property type="molecule type" value="Genomic_DNA"/>
</dbReference>
<dbReference type="Proteomes" id="UP000233398">
    <property type="component" value="Unassembled WGS sequence"/>
</dbReference>
<dbReference type="RefSeq" id="WP_101072867.1">
    <property type="nucleotide sequence ID" value="NZ_PISP01000001.1"/>
</dbReference>
<dbReference type="Pfam" id="PF08899">
    <property type="entry name" value="DUF1844"/>
    <property type="match status" value="1"/>
</dbReference>
<feature type="compositionally biased region" description="Basic and acidic residues" evidence="1">
    <location>
        <begin position="92"/>
        <end position="108"/>
    </location>
</feature>